<name>E9ICE0_SOLIN</name>
<feature type="domain" description="HAT C-terminal dimerisation" evidence="1">
    <location>
        <begin position="199"/>
        <end position="259"/>
    </location>
</feature>
<proteinExistence type="predicted"/>
<gene>
    <name evidence="2" type="ORF">SINV_08655</name>
</gene>
<dbReference type="AlphaFoldDB" id="E9ICE0"/>
<evidence type="ECO:0000259" key="1">
    <source>
        <dbReference type="Pfam" id="PF05699"/>
    </source>
</evidence>
<dbReference type="HOGENOM" id="CLU_1005827_0_0_1"/>
<dbReference type="EMBL" id="GL762247">
    <property type="protein sequence ID" value="EFZ21761.1"/>
    <property type="molecule type" value="Genomic_DNA"/>
</dbReference>
<evidence type="ECO:0000313" key="2">
    <source>
        <dbReference type="EMBL" id="EFZ21761.1"/>
    </source>
</evidence>
<dbReference type="InterPro" id="IPR008906">
    <property type="entry name" value="HATC_C_dom"/>
</dbReference>
<dbReference type="Pfam" id="PF05699">
    <property type="entry name" value="Dimer_Tnp_hAT"/>
    <property type="match status" value="1"/>
</dbReference>
<sequence length="277" mass="32363">MYAVISDNVLSMIAMGKSVDLWYIICNSRSANLSAKSLVDKSFTPKVNVLFKKFKNPNLKVELINMGGSKIVLACKTLVIVTHLDVLKNLDIMRMVVQEKQIKFNNESDALLQSLEFKTIIQDYILIFDLVCELLTTKPICFAANFLHPVYQGQRLSHDQHEWAINFIKEHLNKISLKKLKTFWVKTRFIKKLFSKNIKDPHVFWSISKNHVPHLSKLAIKLFDILVSTVELEYLFLYWGYLHSVIRNRLTAKRFKALVDIYCCAFWLNLRSWPKKH</sequence>
<dbReference type="InterPro" id="IPR012337">
    <property type="entry name" value="RNaseH-like_sf"/>
</dbReference>
<organism>
    <name type="scientific">Solenopsis invicta</name>
    <name type="common">Red imported fire ant</name>
    <name type="synonym">Solenopsis wagneri</name>
    <dbReference type="NCBI Taxonomy" id="13686"/>
    <lineage>
        <taxon>Eukaryota</taxon>
        <taxon>Metazoa</taxon>
        <taxon>Ecdysozoa</taxon>
        <taxon>Arthropoda</taxon>
        <taxon>Hexapoda</taxon>
        <taxon>Insecta</taxon>
        <taxon>Pterygota</taxon>
        <taxon>Neoptera</taxon>
        <taxon>Endopterygota</taxon>
        <taxon>Hymenoptera</taxon>
        <taxon>Apocrita</taxon>
        <taxon>Aculeata</taxon>
        <taxon>Formicoidea</taxon>
        <taxon>Formicidae</taxon>
        <taxon>Myrmicinae</taxon>
        <taxon>Solenopsis</taxon>
    </lineage>
</organism>
<protein>
    <recommendedName>
        <fullName evidence="1">HAT C-terminal dimerisation domain-containing protein</fullName>
    </recommendedName>
</protein>
<accession>E9ICE0</accession>
<dbReference type="GO" id="GO:0046983">
    <property type="term" value="F:protein dimerization activity"/>
    <property type="evidence" value="ECO:0007669"/>
    <property type="project" value="InterPro"/>
</dbReference>
<dbReference type="SUPFAM" id="SSF53098">
    <property type="entry name" value="Ribonuclease H-like"/>
    <property type="match status" value="1"/>
</dbReference>
<reference evidence="2" key="1">
    <citation type="journal article" date="2011" name="Proc. Natl. Acad. Sci. U.S.A.">
        <title>The genome of the fire ant Solenopsis invicta.</title>
        <authorList>
            <person name="Wurm Y."/>
            <person name="Wang J."/>
            <person name="Riba-Grognuz O."/>
            <person name="Corona M."/>
            <person name="Nygaard S."/>
            <person name="Hunt B.G."/>
            <person name="Ingram K.K."/>
            <person name="Falquet L."/>
            <person name="Nipitwattanaphon M."/>
            <person name="Gotzek D."/>
            <person name="Dijkstra M.B."/>
            <person name="Oettler J."/>
            <person name="Comtesse F."/>
            <person name="Shih C.J."/>
            <person name="Wu W.J."/>
            <person name="Yang C.C."/>
            <person name="Thomas J."/>
            <person name="Beaudoing E."/>
            <person name="Pradervand S."/>
            <person name="Flegel V."/>
            <person name="Cook E.D."/>
            <person name="Fabbretti R."/>
            <person name="Stockinger H."/>
            <person name="Long L."/>
            <person name="Farmerie W.G."/>
            <person name="Oakey J."/>
            <person name="Boomsma J.J."/>
            <person name="Pamilo P."/>
            <person name="Yi S.V."/>
            <person name="Heinze J."/>
            <person name="Goodisman M.A."/>
            <person name="Farinelli L."/>
            <person name="Harshman K."/>
            <person name="Hulo N."/>
            <person name="Cerutti L."/>
            <person name="Xenarios I."/>
            <person name="Shoemaker D."/>
            <person name="Keller L."/>
        </authorList>
    </citation>
    <scope>NUCLEOTIDE SEQUENCE [LARGE SCALE GENOMIC DNA]</scope>
</reference>
<feature type="non-terminal residue" evidence="2">
    <location>
        <position position="277"/>
    </location>
</feature>